<dbReference type="InterPro" id="IPR027417">
    <property type="entry name" value="P-loop_NTPase"/>
</dbReference>
<dbReference type="GO" id="GO:0016887">
    <property type="term" value="F:ATP hydrolysis activity"/>
    <property type="evidence" value="ECO:0007669"/>
    <property type="project" value="InterPro"/>
</dbReference>
<dbReference type="InterPro" id="IPR058017">
    <property type="entry name" value="At3g28540-like_C"/>
</dbReference>
<dbReference type="Gene3D" id="6.10.280.40">
    <property type="match status" value="1"/>
</dbReference>
<keyword evidence="6" id="KW-0812">Transmembrane</keyword>
<dbReference type="Pfam" id="PF25568">
    <property type="entry name" value="AAA_lid_At3g28540"/>
    <property type="match status" value="1"/>
</dbReference>
<keyword evidence="3" id="KW-0378">Hydrolase</keyword>
<evidence type="ECO:0000256" key="1">
    <source>
        <dbReference type="ARBA" id="ARBA00001946"/>
    </source>
</evidence>
<evidence type="ECO:0000256" key="3">
    <source>
        <dbReference type="ARBA" id="ARBA00022801"/>
    </source>
</evidence>
<sequence length="476" mass="54534">MLRVQDEHCRTPEAQPLTEEEISMMVLKPRSGYDLEEERLTLNFQTMLTFMEMLTSLITAAGVIVLCPLVKGLVPCSFLNNLFSIYEEYFCTPKITLFFRTDCGLSDNQMYDVASTYLRAKIVDSSKCLNVGKTVRQERPTFDIVPGAEVIDSFQGIKGLKWKLHAEKGFDGRECRRYFTLSFDKKLKEVVLESYLAEVISRSKAIQEAERVLKLYSRDFVYGTPGREWSSIVLEHPTTFEKLAMDPEQKRMLKVDLDKFISRKEWYKKVGKAWKRGYLLYGPPGTGKSSLIAAMANYLKFDVYDLDLTSIRSDSALRRIFLSTSNRSIMVIEDIDCAKLEDRDKEEASDQLILKKPKFTLSGLLNFIDGVWSSCGEERIIVFTTNHKEKLEKLDPALLRPGRMDVHVHMSYLTMDGFKQLVSNYLGINGDHQLLEVIEALLKNKQVTPAEIAEELLKSEDPNIALRGVVEFLEQK</sequence>
<dbReference type="CDD" id="cd19510">
    <property type="entry name" value="RecA-like_BCS1"/>
    <property type="match status" value="1"/>
</dbReference>
<dbReference type="Pfam" id="PF14363">
    <property type="entry name" value="AAA_assoc"/>
    <property type="match status" value="1"/>
</dbReference>
<dbReference type="Pfam" id="PF00004">
    <property type="entry name" value="AAA"/>
    <property type="match status" value="1"/>
</dbReference>
<evidence type="ECO:0000256" key="4">
    <source>
        <dbReference type="ARBA" id="ARBA00022842"/>
    </source>
</evidence>
<evidence type="ECO:0000313" key="9">
    <source>
        <dbReference type="Proteomes" id="UP000594261"/>
    </source>
</evidence>
<feature type="transmembrane region" description="Helical" evidence="6">
    <location>
        <begin position="54"/>
        <end position="74"/>
    </location>
</feature>
<dbReference type="SMART" id="SM00382">
    <property type="entry name" value="AAA"/>
    <property type="match status" value="1"/>
</dbReference>
<keyword evidence="6" id="KW-0472">Membrane</keyword>
<dbReference type="AlphaFoldDB" id="A0A7N2MWK0"/>
<accession>A0A7N2MWK0</accession>
<reference evidence="8 9" key="1">
    <citation type="journal article" date="2016" name="G3 (Bethesda)">
        <title>First Draft Assembly and Annotation of the Genome of a California Endemic Oak Quercus lobata Nee (Fagaceae).</title>
        <authorList>
            <person name="Sork V.L."/>
            <person name="Fitz-Gibbon S.T."/>
            <person name="Puiu D."/>
            <person name="Crepeau M."/>
            <person name="Gugger P.F."/>
            <person name="Sherman R."/>
            <person name="Stevens K."/>
            <person name="Langley C.H."/>
            <person name="Pellegrini M."/>
            <person name="Salzberg S.L."/>
        </authorList>
    </citation>
    <scope>NUCLEOTIDE SEQUENCE [LARGE SCALE GENOMIC DNA]</scope>
    <source>
        <strain evidence="8 9">cv. SW786</strain>
    </source>
</reference>
<evidence type="ECO:0000313" key="8">
    <source>
        <dbReference type="EnsemblPlants" id="QL11p017670:mrna"/>
    </source>
</evidence>
<name>A0A7N2MWK0_QUELO</name>
<dbReference type="InterPro" id="IPR050747">
    <property type="entry name" value="Mitochondrial_chaperone_BCS1"/>
</dbReference>
<comment type="cofactor">
    <cofactor evidence="1">
        <name>Mg(2+)</name>
        <dbReference type="ChEBI" id="CHEBI:18420"/>
    </cofactor>
</comment>
<dbReference type="InterPro" id="IPR003593">
    <property type="entry name" value="AAA+_ATPase"/>
</dbReference>
<dbReference type="GO" id="GO:0005524">
    <property type="term" value="F:ATP binding"/>
    <property type="evidence" value="ECO:0007669"/>
    <property type="project" value="InterPro"/>
</dbReference>
<proteinExistence type="inferred from homology"/>
<dbReference type="Gene3D" id="3.40.50.300">
    <property type="entry name" value="P-loop containing nucleotide triphosphate hydrolases"/>
    <property type="match status" value="1"/>
</dbReference>
<dbReference type="InterPro" id="IPR025753">
    <property type="entry name" value="AAA_N_dom"/>
</dbReference>
<dbReference type="EMBL" id="LRBV02000011">
    <property type="status" value="NOT_ANNOTATED_CDS"/>
    <property type="molecule type" value="Genomic_DNA"/>
</dbReference>
<dbReference type="Gramene" id="QL11p017670:mrna">
    <property type="protein sequence ID" value="QL11p017670:mrna"/>
    <property type="gene ID" value="QL11p017670"/>
</dbReference>
<dbReference type="PANTHER" id="PTHR23070">
    <property type="entry name" value="BCS1 AAA-TYPE ATPASE"/>
    <property type="match status" value="1"/>
</dbReference>
<comment type="similarity">
    <text evidence="2">Belongs to the AAA ATPase family. BCS1 subfamily.</text>
</comment>
<keyword evidence="4" id="KW-0460">Magnesium</keyword>
<dbReference type="GO" id="GO:0006950">
    <property type="term" value="P:response to stress"/>
    <property type="evidence" value="ECO:0007669"/>
    <property type="project" value="UniProtKB-ARBA"/>
</dbReference>
<comment type="catalytic activity">
    <reaction evidence="5">
        <text>ATP + H2O = ADP + phosphate + H(+)</text>
        <dbReference type="Rhea" id="RHEA:13065"/>
        <dbReference type="ChEBI" id="CHEBI:15377"/>
        <dbReference type="ChEBI" id="CHEBI:15378"/>
        <dbReference type="ChEBI" id="CHEBI:30616"/>
        <dbReference type="ChEBI" id="CHEBI:43474"/>
        <dbReference type="ChEBI" id="CHEBI:456216"/>
    </reaction>
</comment>
<protein>
    <recommendedName>
        <fullName evidence="7">AAA+ ATPase domain-containing protein</fullName>
    </recommendedName>
</protein>
<dbReference type="Proteomes" id="UP000594261">
    <property type="component" value="Chromosome 11"/>
</dbReference>
<evidence type="ECO:0000256" key="2">
    <source>
        <dbReference type="ARBA" id="ARBA00007448"/>
    </source>
</evidence>
<evidence type="ECO:0000259" key="7">
    <source>
        <dbReference type="SMART" id="SM00382"/>
    </source>
</evidence>
<dbReference type="EnsemblPlants" id="QL11p017670:mrna">
    <property type="protein sequence ID" value="QL11p017670:mrna"/>
    <property type="gene ID" value="QL11p017670"/>
</dbReference>
<keyword evidence="9" id="KW-1185">Reference proteome</keyword>
<dbReference type="SUPFAM" id="SSF52540">
    <property type="entry name" value="P-loop containing nucleoside triphosphate hydrolases"/>
    <property type="match status" value="1"/>
</dbReference>
<dbReference type="OMA" id="WRYIAKS"/>
<keyword evidence="6" id="KW-1133">Transmembrane helix</keyword>
<reference evidence="8" key="2">
    <citation type="submission" date="2021-01" db="UniProtKB">
        <authorList>
            <consortium name="EnsemblPlants"/>
        </authorList>
    </citation>
    <scope>IDENTIFICATION</scope>
</reference>
<dbReference type="InParanoid" id="A0A7N2MWK0"/>
<evidence type="ECO:0000256" key="6">
    <source>
        <dbReference type="SAM" id="Phobius"/>
    </source>
</evidence>
<feature type="domain" description="AAA+ ATPase" evidence="7">
    <location>
        <begin position="274"/>
        <end position="414"/>
    </location>
</feature>
<organism evidence="8 9">
    <name type="scientific">Quercus lobata</name>
    <name type="common">Valley oak</name>
    <dbReference type="NCBI Taxonomy" id="97700"/>
    <lineage>
        <taxon>Eukaryota</taxon>
        <taxon>Viridiplantae</taxon>
        <taxon>Streptophyta</taxon>
        <taxon>Embryophyta</taxon>
        <taxon>Tracheophyta</taxon>
        <taxon>Spermatophyta</taxon>
        <taxon>Magnoliopsida</taxon>
        <taxon>eudicotyledons</taxon>
        <taxon>Gunneridae</taxon>
        <taxon>Pentapetalae</taxon>
        <taxon>rosids</taxon>
        <taxon>fabids</taxon>
        <taxon>Fagales</taxon>
        <taxon>Fagaceae</taxon>
        <taxon>Quercus</taxon>
    </lineage>
</organism>
<evidence type="ECO:0000256" key="5">
    <source>
        <dbReference type="ARBA" id="ARBA00049360"/>
    </source>
</evidence>
<dbReference type="InterPro" id="IPR003959">
    <property type="entry name" value="ATPase_AAA_core"/>
</dbReference>